<dbReference type="InterPro" id="IPR005123">
    <property type="entry name" value="Oxoglu/Fe-dep_dioxygenase_dom"/>
</dbReference>
<feature type="domain" description="Fe2OG dioxygenase" evidence="14">
    <location>
        <begin position="399"/>
        <end position="523"/>
    </location>
</feature>
<dbReference type="EMBL" id="CMVM020000588">
    <property type="status" value="NOT_ANNOTATED_CDS"/>
    <property type="molecule type" value="Genomic_DNA"/>
</dbReference>
<evidence type="ECO:0000256" key="3">
    <source>
        <dbReference type="ARBA" id="ARBA00004319"/>
    </source>
</evidence>
<dbReference type="GO" id="GO:0031418">
    <property type="term" value="F:L-ascorbic acid binding"/>
    <property type="evidence" value="ECO:0007669"/>
    <property type="project" value="UniProtKB-KW"/>
</dbReference>
<comment type="subcellular location">
    <subcellularLocation>
        <location evidence="3">Endoplasmic reticulum lumen</location>
    </subcellularLocation>
</comment>
<organism evidence="15 16">
    <name type="scientific">Onchocerca volvulus</name>
    <dbReference type="NCBI Taxonomy" id="6282"/>
    <lineage>
        <taxon>Eukaryota</taxon>
        <taxon>Metazoa</taxon>
        <taxon>Ecdysozoa</taxon>
        <taxon>Nematoda</taxon>
        <taxon>Chromadorea</taxon>
        <taxon>Rhabditida</taxon>
        <taxon>Spirurina</taxon>
        <taxon>Spiruromorpha</taxon>
        <taxon>Filarioidea</taxon>
        <taxon>Onchocercidae</taxon>
        <taxon>Onchocerca</taxon>
    </lineage>
</organism>
<keyword evidence="16" id="KW-1185">Reference proteome</keyword>
<dbReference type="GO" id="GO:0005788">
    <property type="term" value="C:endoplasmic reticulum lumen"/>
    <property type="evidence" value="ECO:0007669"/>
    <property type="project" value="UniProtKB-SubCell"/>
</dbReference>
<keyword evidence="12" id="KW-0325">Glycoprotein</keyword>
<evidence type="ECO:0000259" key="14">
    <source>
        <dbReference type="PROSITE" id="PS51471"/>
    </source>
</evidence>
<evidence type="ECO:0000256" key="12">
    <source>
        <dbReference type="ARBA" id="ARBA00023180"/>
    </source>
</evidence>
<comment type="function">
    <text evidence="2">Catalyzes the post-translational formation of 4-hydroxyproline in -Xaa-Pro-Gly- sequences in collagens and other proteins.</text>
</comment>
<keyword evidence="8" id="KW-0847">Vitamin C</keyword>
<dbReference type="InterPro" id="IPR059068">
    <property type="entry name" value="TPR_P4H"/>
</dbReference>
<dbReference type="Gene3D" id="1.25.40.10">
    <property type="entry name" value="Tetratricopeptide repeat domain"/>
    <property type="match status" value="1"/>
</dbReference>
<dbReference type="EnsemblMetazoa" id="OVOC12657.1">
    <property type="protein sequence ID" value="OVOC12657.1"/>
    <property type="gene ID" value="WBGene00249466"/>
</dbReference>
<evidence type="ECO:0000256" key="7">
    <source>
        <dbReference type="ARBA" id="ARBA00022824"/>
    </source>
</evidence>
<reference evidence="15" key="2">
    <citation type="submission" date="2022-06" db="UniProtKB">
        <authorList>
            <consortium name="EnsemblMetazoa"/>
        </authorList>
    </citation>
    <scope>IDENTIFICATION</scope>
</reference>
<evidence type="ECO:0000256" key="1">
    <source>
        <dbReference type="ARBA" id="ARBA00001961"/>
    </source>
</evidence>
<dbReference type="AlphaFoldDB" id="A0A8R1XPL3"/>
<dbReference type="InterPro" id="IPR013547">
    <property type="entry name" value="P4H_N"/>
</dbReference>
<evidence type="ECO:0000256" key="2">
    <source>
        <dbReference type="ARBA" id="ARBA00002035"/>
    </source>
</evidence>
<accession>A0A8R1XPL3</accession>
<dbReference type="FunFam" id="1.25.40.10:FF:000006">
    <property type="entry name" value="Prolyl 4-hydroxylase subunit alpha 2"/>
    <property type="match status" value="1"/>
</dbReference>
<dbReference type="InterPro" id="IPR045054">
    <property type="entry name" value="P4HA-like"/>
</dbReference>
<evidence type="ECO:0000256" key="8">
    <source>
        <dbReference type="ARBA" id="ARBA00022896"/>
    </source>
</evidence>
<name>A0A8R1XPL3_ONCVO</name>
<sequence>MHYKKMILWRVLNIFLLITAVSAEVYSSLFSLKAIIGAERDIPVMINDYVEKELERLDYLKKFAQKVKEHDDIAIRDGERAIRHPINVFLLIKKMTTDWKEVVRSMQSNSADIVIRNVTRQRIIKRITYPTEEDLLGAAIGLLRLQDTYQMDTKHIADGKILNSQMRIAAFTAGDCFEIGRAAYSEYDYYHTIMWMQEARGRVEKEPVPTANLEDILEYLAFSLYEQGNLKRALLLMDELYRMNPDHPRANENVRNCENLLESDGVQNIDMRRDIPPTNNRRDENDLDEGIRLMYEALCRQEVLIDTKAQSQLYCYYKMDRPYLRLAPFKVEIVRQNSLAVLFYNIISDDEARIIQLLAMPKLKRFMILNSLTGKSEPISFRVAKRQVTPIIIVSWRINNEFILSARLRPMEHEIIKRIDRRLELATNLEIETAEDLGKGDQYFEKLGTGNRIATILIYMTEPEIGGRTVFMTNLKISVPYVKNAALFWYNLMRSGEVDMRSRHAACPVLTGMKWAANKWFHERGQEWRRPCGLNQFDQERYVGDLEAPESKHNLNIRSEAKKPKKMHRKH</sequence>
<dbReference type="InterPro" id="IPR011990">
    <property type="entry name" value="TPR-like_helical_dom_sf"/>
</dbReference>
<keyword evidence="10" id="KW-0560">Oxidoreductase</keyword>
<dbReference type="EC" id="1.14.11.2" evidence="5"/>
<dbReference type="InterPro" id="IPR044862">
    <property type="entry name" value="Pro_4_hyd_alph_FE2OG_OXY"/>
</dbReference>
<evidence type="ECO:0000256" key="13">
    <source>
        <dbReference type="SAM" id="SignalP"/>
    </source>
</evidence>
<evidence type="ECO:0000256" key="6">
    <source>
        <dbReference type="ARBA" id="ARBA00022723"/>
    </source>
</evidence>
<dbReference type="GO" id="GO:0004656">
    <property type="term" value="F:procollagen-proline 4-dioxygenase activity"/>
    <property type="evidence" value="ECO:0007669"/>
    <property type="project" value="UniProtKB-EC"/>
</dbReference>
<dbReference type="GO" id="GO:0005506">
    <property type="term" value="F:iron ion binding"/>
    <property type="evidence" value="ECO:0007669"/>
    <property type="project" value="InterPro"/>
</dbReference>
<evidence type="ECO:0000313" key="16">
    <source>
        <dbReference type="Proteomes" id="UP000024404"/>
    </source>
</evidence>
<evidence type="ECO:0000313" key="15">
    <source>
        <dbReference type="EnsemblMetazoa" id="OVOC12657.1"/>
    </source>
</evidence>
<dbReference type="SMART" id="SM00702">
    <property type="entry name" value="P4Hc"/>
    <property type="match status" value="1"/>
</dbReference>
<evidence type="ECO:0000256" key="11">
    <source>
        <dbReference type="ARBA" id="ARBA00023004"/>
    </source>
</evidence>
<dbReference type="OMA" id="CGNKWVA"/>
<dbReference type="InterPro" id="IPR006620">
    <property type="entry name" value="Pro_4_hyd_alph"/>
</dbReference>
<dbReference type="PROSITE" id="PS51471">
    <property type="entry name" value="FE2OG_OXY"/>
    <property type="match status" value="1"/>
</dbReference>
<comment type="similarity">
    <text evidence="4">Belongs to the P4HA family.</text>
</comment>
<dbReference type="Gene3D" id="6.10.140.1460">
    <property type="match status" value="1"/>
</dbReference>
<reference evidence="16" key="1">
    <citation type="submission" date="2013-10" db="EMBL/GenBank/DDBJ databases">
        <title>Genome sequencing of Onchocerca volvulus.</title>
        <authorList>
            <person name="Cotton J."/>
            <person name="Tsai J."/>
            <person name="Stanley E."/>
            <person name="Tracey A."/>
            <person name="Holroyd N."/>
            <person name="Lustigman S."/>
            <person name="Berriman M."/>
        </authorList>
    </citation>
    <scope>NUCLEOTIDE SEQUENCE</scope>
</reference>
<keyword evidence="7" id="KW-0256">Endoplasmic reticulum</keyword>
<keyword evidence="6" id="KW-0479">Metal-binding</keyword>
<comment type="cofactor">
    <cofactor evidence="1">
        <name>L-ascorbate</name>
        <dbReference type="ChEBI" id="CHEBI:38290"/>
    </cofactor>
</comment>
<keyword evidence="11" id="KW-0408">Iron</keyword>
<evidence type="ECO:0000256" key="4">
    <source>
        <dbReference type="ARBA" id="ARBA00006511"/>
    </source>
</evidence>
<feature type="signal peptide" evidence="13">
    <location>
        <begin position="1"/>
        <end position="23"/>
    </location>
</feature>
<proteinExistence type="inferred from homology"/>
<dbReference type="Gene3D" id="2.60.120.620">
    <property type="entry name" value="q2cbj1_9rhob like domain"/>
    <property type="match status" value="1"/>
</dbReference>
<evidence type="ECO:0000256" key="5">
    <source>
        <dbReference type="ARBA" id="ARBA00012269"/>
    </source>
</evidence>
<dbReference type="SUPFAM" id="SSF48452">
    <property type="entry name" value="TPR-like"/>
    <property type="match status" value="1"/>
</dbReference>
<dbReference type="Pfam" id="PF08336">
    <property type="entry name" value="P4Ha_N"/>
    <property type="match status" value="1"/>
</dbReference>
<dbReference type="Pfam" id="PF23558">
    <property type="entry name" value="TPR_P4H"/>
    <property type="match status" value="1"/>
</dbReference>
<dbReference type="PANTHER" id="PTHR10869:SF244">
    <property type="entry name" value="PROLYL 4-HYDROXYLASE SUBUNIT ALPHA-2"/>
    <property type="match status" value="1"/>
</dbReference>
<evidence type="ECO:0000256" key="10">
    <source>
        <dbReference type="ARBA" id="ARBA00023002"/>
    </source>
</evidence>
<evidence type="ECO:0000256" key="9">
    <source>
        <dbReference type="ARBA" id="ARBA00022964"/>
    </source>
</evidence>
<dbReference type="Proteomes" id="UP000024404">
    <property type="component" value="Unassembled WGS sequence"/>
</dbReference>
<dbReference type="Pfam" id="PF13640">
    <property type="entry name" value="2OG-FeII_Oxy_3"/>
    <property type="match status" value="1"/>
</dbReference>
<protein>
    <recommendedName>
        <fullName evidence="5">procollagen-proline 4-dioxygenase</fullName>
        <ecNumber evidence="5">1.14.11.2</ecNumber>
    </recommendedName>
</protein>
<dbReference type="PANTHER" id="PTHR10869">
    <property type="entry name" value="PROLYL 4-HYDROXYLASE ALPHA SUBUNIT"/>
    <property type="match status" value="1"/>
</dbReference>
<feature type="chain" id="PRO_5035811901" description="procollagen-proline 4-dioxygenase" evidence="13">
    <location>
        <begin position="24"/>
        <end position="571"/>
    </location>
</feature>
<keyword evidence="9" id="KW-0223">Dioxygenase</keyword>
<keyword evidence="13" id="KW-0732">Signal</keyword>